<keyword evidence="2" id="KW-1185">Reference proteome</keyword>
<proteinExistence type="predicted"/>
<name>A0A4C1VII7_EUMVA</name>
<accession>A0A4C1VII7</accession>
<dbReference type="OrthoDB" id="10252139at2759"/>
<reference evidence="1 2" key="1">
    <citation type="journal article" date="2019" name="Commun. Biol.">
        <title>The bagworm genome reveals a unique fibroin gene that provides high tensile strength.</title>
        <authorList>
            <person name="Kono N."/>
            <person name="Nakamura H."/>
            <person name="Ohtoshi R."/>
            <person name="Tomita M."/>
            <person name="Numata K."/>
            <person name="Arakawa K."/>
        </authorList>
    </citation>
    <scope>NUCLEOTIDE SEQUENCE [LARGE SCALE GENOMIC DNA]</scope>
</reference>
<dbReference type="AlphaFoldDB" id="A0A4C1VII7"/>
<sequence>MTFHLPYGSDLAPKDFYFLPSVNNKLRGQRFSSREEAGDAIKMHVFGDTSIRMEKELYKLFSAYPKRTGAGRARFHAIRRPQAAAAGLTNLFQGEIRYGIKLQIESICKPHRPRPGGI</sequence>
<dbReference type="Proteomes" id="UP000299102">
    <property type="component" value="Unassembled WGS sequence"/>
</dbReference>
<protein>
    <submittedName>
        <fullName evidence="1">Uncharacterized protein</fullName>
    </submittedName>
</protein>
<dbReference type="EMBL" id="BGZK01000356">
    <property type="protein sequence ID" value="GBP38908.1"/>
    <property type="molecule type" value="Genomic_DNA"/>
</dbReference>
<evidence type="ECO:0000313" key="1">
    <source>
        <dbReference type="EMBL" id="GBP38908.1"/>
    </source>
</evidence>
<gene>
    <name evidence="1" type="ORF">EVAR_95657_1</name>
</gene>
<organism evidence="1 2">
    <name type="scientific">Eumeta variegata</name>
    <name type="common">Bagworm moth</name>
    <name type="synonym">Eumeta japonica</name>
    <dbReference type="NCBI Taxonomy" id="151549"/>
    <lineage>
        <taxon>Eukaryota</taxon>
        <taxon>Metazoa</taxon>
        <taxon>Ecdysozoa</taxon>
        <taxon>Arthropoda</taxon>
        <taxon>Hexapoda</taxon>
        <taxon>Insecta</taxon>
        <taxon>Pterygota</taxon>
        <taxon>Neoptera</taxon>
        <taxon>Endopterygota</taxon>
        <taxon>Lepidoptera</taxon>
        <taxon>Glossata</taxon>
        <taxon>Ditrysia</taxon>
        <taxon>Tineoidea</taxon>
        <taxon>Psychidae</taxon>
        <taxon>Oiketicinae</taxon>
        <taxon>Eumeta</taxon>
    </lineage>
</organism>
<comment type="caution">
    <text evidence="1">The sequence shown here is derived from an EMBL/GenBank/DDBJ whole genome shotgun (WGS) entry which is preliminary data.</text>
</comment>
<evidence type="ECO:0000313" key="2">
    <source>
        <dbReference type="Proteomes" id="UP000299102"/>
    </source>
</evidence>